<accession>A0A6A5Y0C3</accession>
<evidence type="ECO:0000313" key="1">
    <source>
        <dbReference type="EMBL" id="KAF2018988.1"/>
    </source>
</evidence>
<dbReference type="GeneID" id="54284409"/>
<dbReference type="RefSeq" id="XP_033387327.1">
    <property type="nucleotide sequence ID" value="XM_033527012.1"/>
</dbReference>
<gene>
    <name evidence="1" type="ORF">BU24DRAFT_418563</name>
</gene>
<dbReference type="AlphaFoldDB" id="A0A6A5Y0C3"/>
<proteinExistence type="predicted"/>
<dbReference type="Proteomes" id="UP000799778">
    <property type="component" value="Unassembled WGS sequence"/>
</dbReference>
<keyword evidence="2" id="KW-1185">Reference proteome</keyword>
<evidence type="ECO:0000313" key="2">
    <source>
        <dbReference type="Proteomes" id="UP000799778"/>
    </source>
</evidence>
<organism evidence="1 2">
    <name type="scientific">Aaosphaeria arxii CBS 175.79</name>
    <dbReference type="NCBI Taxonomy" id="1450172"/>
    <lineage>
        <taxon>Eukaryota</taxon>
        <taxon>Fungi</taxon>
        <taxon>Dikarya</taxon>
        <taxon>Ascomycota</taxon>
        <taxon>Pezizomycotina</taxon>
        <taxon>Dothideomycetes</taxon>
        <taxon>Pleosporomycetidae</taxon>
        <taxon>Pleosporales</taxon>
        <taxon>Pleosporales incertae sedis</taxon>
        <taxon>Aaosphaeria</taxon>
    </lineage>
</organism>
<reference evidence="1" key="1">
    <citation type="journal article" date="2020" name="Stud. Mycol.">
        <title>101 Dothideomycetes genomes: a test case for predicting lifestyles and emergence of pathogens.</title>
        <authorList>
            <person name="Haridas S."/>
            <person name="Albert R."/>
            <person name="Binder M."/>
            <person name="Bloem J."/>
            <person name="Labutti K."/>
            <person name="Salamov A."/>
            <person name="Andreopoulos B."/>
            <person name="Baker S."/>
            <person name="Barry K."/>
            <person name="Bills G."/>
            <person name="Bluhm B."/>
            <person name="Cannon C."/>
            <person name="Castanera R."/>
            <person name="Culley D."/>
            <person name="Daum C."/>
            <person name="Ezra D."/>
            <person name="Gonzalez J."/>
            <person name="Henrissat B."/>
            <person name="Kuo A."/>
            <person name="Liang C."/>
            <person name="Lipzen A."/>
            <person name="Lutzoni F."/>
            <person name="Magnuson J."/>
            <person name="Mondo S."/>
            <person name="Nolan M."/>
            <person name="Ohm R."/>
            <person name="Pangilinan J."/>
            <person name="Park H.-J."/>
            <person name="Ramirez L."/>
            <person name="Alfaro M."/>
            <person name="Sun H."/>
            <person name="Tritt A."/>
            <person name="Yoshinaga Y."/>
            <person name="Zwiers L.-H."/>
            <person name="Turgeon B."/>
            <person name="Goodwin S."/>
            <person name="Spatafora J."/>
            <person name="Crous P."/>
            <person name="Grigoriev I."/>
        </authorList>
    </citation>
    <scope>NUCLEOTIDE SEQUENCE</scope>
    <source>
        <strain evidence="1">CBS 175.79</strain>
    </source>
</reference>
<protein>
    <submittedName>
        <fullName evidence="1">Uncharacterized protein</fullName>
    </submittedName>
</protein>
<dbReference type="EMBL" id="ML978067">
    <property type="protein sequence ID" value="KAF2018988.1"/>
    <property type="molecule type" value="Genomic_DNA"/>
</dbReference>
<name>A0A6A5Y0C3_9PLEO</name>
<sequence length="88" mass="9705">MGLPLFRATFSLLHVFALSHFYLLLQSLLRSVVPLDFVATSTSSRESCNSLFEIGGFAVCGLIRAVKGYVTQACISVPRHSICTLRRL</sequence>